<evidence type="ECO:0000256" key="1">
    <source>
        <dbReference type="SAM" id="MobiDB-lite"/>
    </source>
</evidence>
<evidence type="ECO:0000256" key="2">
    <source>
        <dbReference type="SAM" id="Phobius"/>
    </source>
</evidence>
<name>A0AAD6U8Z8_9AGAR</name>
<protein>
    <recommendedName>
        <fullName evidence="3">DUF6534 domain-containing protein</fullName>
    </recommendedName>
</protein>
<evidence type="ECO:0000313" key="5">
    <source>
        <dbReference type="Proteomes" id="UP001222325"/>
    </source>
</evidence>
<gene>
    <name evidence="4" type="ORF">B0H15DRAFT_833498</name>
</gene>
<dbReference type="PANTHER" id="PTHR40465">
    <property type="entry name" value="CHROMOSOME 1, WHOLE GENOME SHOTGUN SEQUENCE"/>
    <property type="match status" value="1"/>
</dbReference>
<keyword evidence="5" id="KW-1185">Reference proteome</keyword>
<reference evidence="4" key="1">
    <citation type="submission" date="2023-03" db="EMBL/GenBank/DDBJ databases">
        <title>Massive genome expansion in bonnet fungi (Mycena s.s.) driven by repeated elements and novel gene families across ecological guilds.</title>
        <authorList>
            <consortium name="Lawrence Berkeley National Laboratory"/>
            <person name="Harder C.B."/>
            <person name="Miyauchi S."/>
            <person name="Viragh M."/>
            <person name="Kuo A."/>
            <person name="Thoen E."/>
            <person name="Andreopoulos B."/>
            <person name="Lu D."/>
            <person name="Skrede I."/>
            <person name="Drula E."/>
            <person name="Henrissat B."/>
            <person name="Morin E."/>
            <person name="Kohler A."/>
            <person name="Barry K."/>
            <person name="LaButti K."/>
            <person name="Morin E."/>
            <person name="Salamov A."/>
            <person name="Lipzen A."/>
            <person name="Mereny Z."/>
            <person name="Hegedus B."/>
            <person name="Baldrian P."/>
            <person name="Stursova M."/>
            <person name="Weitz H."/>
            <person name="Taylor A."/>
            <person name="Grigoriev I.V."/>
            <person name="Nagy L.G."/>
            <person name="Martin F."/>
            <person name="Kauserud H."/>
        </authorList>
    </citation>
    <scope>NUCLEOTIDE SEQUENCE</scope>
    <source>
        <strain evidence="4">CBHHK173m</strain>
    </source>
</reference>
<dbReference type="InterPro" id="IPR045339">
    <property type="entry name" value="DUF6534"/>
</dbReference>
<keyword evidence="2" id="KW-0472">Membrane</keyword>
<feature type="transmembrane region" description="Helical" evidence="2">
    <location>
        <begin position="32"/>
        <end position="55"/>
    </location>
</feature>
<dbReference type="Pfam" id="PF20152">
    <property type="entry name" value="DUF6534"/>
    <property type="match status" value="1"/>
</dbReference>
<feature type="transmembrane region" description="Helical" evidence="2">
    <location>
        <begin position="70"/>
        <end position="92"/>
    </location>
</feature>
<accession>A0AAD6U8Z8</accession>
<dbReference type="Proteomes" id="UP001222325">
    <property type="component" value="Unassembled WGS sequence"/>
</dbReference>
<feature type="region of interest" description="Disordered" evidence="1">
    <location>
        <begin position="185"/>
        <end position="222"/>
    </location>
</feature>
<feature type="compositionally biased region" description="Polar residues" evidence="1">
    <location>
        <begin position="213"/>
        <end position="222"/>
    </location>
</feature>
<proteinExistence type="predicted"/>
<feature type="domain" description="DUF6534" evidence="3">
    <location>
        <begin position="78"/>
        <end position="166"/>
    </location>
</feature>
<keyword evidence="2" id="KW-0812">Transmembrane</keyword>
<sequence length="222" mass="24714">MHCMVLHLHPVSHSLANHSRIWALGNTKVTRLLAILIVLLGLAQSLAAIVGAIIIEENLTQERLLEMHPIFTFWLAGALVTDTLIAATMIWILRNAKSGLWISETDTLLNRLIMNTFRTGTVTVVAATVELALFLRFTDTNYHIAFVYILGKLYTTSFMVTLNMRTPRLKRQPESFLMHLPVSRPTEGTQASISLGPPGRDTVDWKRPVGDSADSTQPSREG</sequence>
<dbReference type="EMBL" id="JARJCN010000018">
    <property type="protein sequence ID" value="KAJ7092319.1"/>
    <property type="molecule type" value="Genomic_DNA"/>
</dbReference>
<comment type="caution">
    <text evidence="4">The sequence shown here is derived from an EMBL/GenBank/DDBJ whole genome shotgun (WGS) entry which is preliminary data.</text>
</comment>
<dbReference type="PANTHER" id="PTHR40465:SF1">
    <property type="entry name" value="DUF6534 DOMAIN-CONTAINING PROTEIN"/>
    <property type="match status" value="1"/>
</dbReference>
<dbReference type="AlphaFoldDB" id="A0AAD6U8Z8"/>
<evidence type="ECO:0000259" key="3">
    <source>
        <dbReference type="Pfam" id="PF20152"/>
    </source>
</evidence>
<feature type="transmembrane region" description="Helical" evidence="2">
    <location>
        <begin position="141"/>
        <end position="162"/>
    </location>
</feature>
<feature type="transmembrane region" description="Helical" evidence="2">
    <location>
        <begin position="112"/>
        <end position="135"/>
    </location>
</feature>
<evidence type="ECO:0000313" key="4">
    <source>
        <dbReference type="EMBL" id="KAJ7092319.1"/>
    </source>
</evidence>
<keyword evidence="2" id="KW-1133">Transmembrane helix</keyword>
<organism evidence="4 5">
    <name type="scientific">Mycena belliarum</name>
    <dbReference type="NCBI Taxonomy" id="1033014"/>
    <lineage>
        <taxon>Eukaryota</taxon>
        <taxon>Fungi</taxon>
        <taxon>Dikarya</taxon>
        <taxon>Basidiomycota</taxon>
        <taxon>Agaricomycotina</taxon>
        <taxon>Agaricomycetes</taxon>
        <taxon>Agaricomycetidae</taxon>
        <taxon>Agaricales</taxon>
        <taxon>Marasmiineae</taxon>
        <taxon>Mycenaceae</taxon>
        <taxon>Mycena</taxon>
    </lineage>
</organism>